<sequence length="234" mass="27672">MIDFLKNNFNKERSSLLLFIFLTIDIVFIVIHLLIALFWDSNPKEFRVDEDGGYPEIFQYFKYILIVLITFYLVAKRSINYLPWLILFLFLCFDDALQFHEKAGIFFANFFSLQSYLGLRAIDLGELVFAFLMGLILFLFSFKSYFQGSKIFKNNCVDILSLFTFFLFFGIGIDMVHQLFAHLEFVAGAVALIEDGGEMITLSLLVWYFYFIVLETDVERRFLYNYFYSKKEVK</sequence>
<feature type="transmembrane region" description="Helical" evidence="1">
    <location>
        <begin position="200"/>
        <end position="218"/>
    </location>
</feature>
<keyword evidence="3" id="KW-1185">Reference proteome</keyword>
<evidence type="ECO:0000313" key="2">
    <source>
        <dbReference type="EMBL" id="MET7030083.1"/>
    </source>
</evidence>
<dbReference type="RefSeq" id="WP_354618874.1">
    <property type="nucleotide sequence ID" value="NZ_JBEWYP010000006.1"/>
</dbReference>
<dbReference type="EMBL" id="JBEWYP010000006">
    <property type="protein sequence ID" value="MET7030083.1"/>
    <property type="molecule type" value="Genomic_DNA"/>
</dbReference>
<evidence type="ECO:0008006" key="4">
    <source>
        <dbReference type="Google" id="ProtNLM"/>
    </source>
</evidence>
<keyword evidence="1" id="KW-0812">Transmembrane</keyword>
<gene>
    <name evidence="2" type="ORF">ABXZ32_11790</name>
</gene>
<accession>A0ABV2TXS0</accession>
<evidence type="ECO:0000313" key="3">
    <source>
        <dbReference type="Proteomes" id="UP001549773"/>
    </source>
</evidence>
<comment type="caution">
    <text evidence="2">The sequence shown here is derived from an EMBL/GenBank/DDBJ whole genome shotgun (WGS) entry which is preliminary data.</text>
</comment>
<name>A0ABV2TXS0_9FLAO</name>
<organism evidence="2 3">
    <name type="scientific">Sediminicola luteus</name>
    <dbReference type="NCBI Taxonomy" id="319238"/>
    <lineage>
        <taxon>Bacteria</taxon>
        <taxon>Pseudomonadati</taxon>
        <taxon>Bacteroidota</taxon>
        <taxon>Flavobacteriia</taxon>
        <taxon>Flavobacteriales</taxon>
        <taxon>Flavobacteriaceae</taxon>
        <taxon>Sediminicola</taxon>
    </lineage>
</organism>
<feature type="transmembrane region" description="Helical" evidence="1">
    <location>
        <begin position="16"/>
        <end position="37"/>
    </location>
</feature>
<keyword evidence="1" id="KW-1133">Transmembrane helix</keyword>
<keyword evidence="1" id="KW-0472">Membrane</keyword>
<feature type="transmembrane region" description="Helical" evidence="1">
    <location>
        <begin position="57"/>
        <end position="74"/>
    </location>
</feature>
<protein>
    <recommendedName>
        <fullName evidence="4">Lycopene cyclase domain-containing protein</fullName>
    </recommendedName>
</protein>
<feature type="transmembrane region" description="Helical" evidence="1">
    <location>
        <begin position="119"/>
        <end position="140"/>
    </location>
</feature>
<proteinExistence type="predicted"/>
<reference evidence="2 3" key="1">
    <citation type="submission" date="2024-07" db="EMBL/GenBank/DDBJ databases">
        <title>The genome sequence of type strain Sediminicola luteus GDMCC 1.2596T.</title>
        <authorList>
            <person name="Liu Y."/>
        </authorList>
    </citation>
    <scope>NUCLEOTIDE SEQUENCE [LARGE SCALE GENOMIC DNA]</scope>
    <source>
        <strain evidence="2 3">GDMCC 1.2596</strain>
    </source>
</reference>
<evidence type="ECO:0000256" key="1">
    <source>
        <dbReference type="SAM" id="Phobius"/>
    </source>
</evidence>
<feature type="transmembrane region" description="Helical" evidence="1">
    <location>
        <begin position="160"/>
        <end position="180"/>
    </location>
</feature>
<dbReference type="Proteomes" id="UP001549773">
    <property type="component" value="Unassembled WGS sequence"/>
</dbReference>
<feature type="transmembrane region" description="Helical" evidence="1">
    <location>
        <begin position="81"/>
        <end position="99"/>
    </location>
</feature>